<feature type="transmembrane region" description="Helical" evidence="1">
    <location>
        <begin position="61"/>
        <end position="79"/>
    </location>
</feature>
<dbReference type="Pfam" id="PF05437">
    <property type="entry name" value="AzlD"/>
    <property type="match status" value="1"/>
</dbReference>
<dbReference type="EMBL" id="LRPM01000004">
    <property type="protein sequence ID" value="KWZ79290.1"/>
    <property type="molecule type" value="Genomic_DNA"/>
</dbReference>
<keyword evidence="1" id="KW-0812">Transmembrane</keyword>
<protein>
    <submittedName>
        <fullName evidence="2">Putative branched-chain amino acid transport protein AzlD</fullName>
    </submittedName>
</protein>
<dbReference type="STRING" id="33036.HMPREF3200_00148"/>
<evidence type="ECO:0000256" key="1">
    <source>
        <dbReference type="SAM" id="Phobius"/>
    </source>
</evidence>
<feature type="transmembrane region" description="Helical" evidence="1">
    <location>
        <begin position="86"/>
        <end position="105"/>
    </location>
</feature>
<dbReference type="Proteomes" id="UP000070383">
    <property type="component" value="Unassembled WGS sequence"/>
</dbReference>
<comment type="caution">
    <text evidence="2">The sequence shown here is derived from an EMBL/GenBank/DDBJ whole genome shotgun (WGS) entry which is preliminary data.</text>
</comment>
<accession>A0A133KIK8</accession>
<proteinExistence type="predicted"/>
<keyword evidence="1" id="KW-0472">Membrane</keyword>
<dbReference type="OrthoDB" id="308265at2"/>
<sequence length="106" mass="12240">MNRIITIIAASALTTFLIRSTPFIFFTKRKLPDLIKYFGRYLPFALMPLLVVFALRNIDIANYPYGLAEMIASILVIFLHFKYKKLFLSISVGTLVYMLLIQIVFV</sequence>
<gene>
    <name evidence="2" type="ORF">HMPREF3200_00148</name>
</gene>
<dbReference type="PIRSF" id="PIRSF003203">
    <property type="entry name" value="AzlD"/>
    <property type="match status" value="1"/>
</dbReference>
<dbReference type="InterPro" id="IPR008407">
    <property type="entry name" value="Brnchd-chn_aa_trnsp_AzlD"/>
</dbReference>
<feature type="transmembrane region" description="Helical" evidence="1">
    <location>
        <begin position="38"/>
        <end position="55"/>
    </location>
</feature>
<feature type="transmembrane region" description="Helical" evidence="1">
    <location>
        <begin position="6"/>
        <end position="26"/>
    </location>
</feature>
<keyword evidence="3" id="KW-1185">Reference proteome</keyword>
<organism evidence="2 3">
    <name type="scientific">Anaerococcus tetradius</name>
    <dbReference type="NCBI Taxonomy" id="33036"/>
    <lineage>
        <taxon>Bacteria</taxon>
        <taxon>Bacillati</taxon>
        <taxon>Bacillota</taxon>
        <taxon>Tissierellia</taxon>
        <taxon>Tissierellales</taxon>
        <taxon>Peptoniphilaceae</taxon>
        <taxon>Anaerococcus</taxon>
    </lineage>
</organism>
<dbReference type="PATRIC" id="fig|33036.3.peg.151"/>
<dbReference type="RefSeq" id="WP_004836842.1">
    <property type="nucleotide sequence ID" value="NZ_CAMPNK010000013.1"/>
</dbReference>
<evidence type="ECO:0000313" key="2">
    <source>
        <dbReference type="EMBL" id="KWZ79290.1"/>
    </source>
</evidence>
<keyword evidence="1" id="KW-1133">Transmembrane helix</keyword>
<name>A0A133KIK8_9FIRM</name>
<reference evidence="3" key="1">
    <citation type="submission" date="2016-01" db="EMBL/GenBank/DDBJ databases">
        <authorList>
            <person name="Mitreva M."/>
            <person name="Pepin K.H."/>
            <person name="Mihindukulasuriya K.A."/>
            <person name="Fulton R."/>
            <person name="Fronick C."/>
            <person name="O'Laughlin M."/>
            <person name="Miner T."/>
            <person name="Herter B."/>
            <person name="Rosa B.A."/>
            <person name="Cordes M."/>
            <person name="Tomlinson C."/>
            <person name="Wollam A."/>
            <person name="Palsikar V.B."/>
            <person name="Mardis E.R."/>
            <person name="Wilson R.K."/>
        </authorList>
    </citation>
    <scope>NUCLEOTIDE SEQUENCE [LARGE SCALE GENOMIC DNA]</scope>
    <source>
        <strain evidence="3">MJR8151</strain>
    </source>
</reference>
<evidence type="ECO:0000313" key="3">
    <source>
        <dbReference type="Proteomes" id="UP000070383"/>
    </source>
</evidence>
<dbReference type="AlphaFoldDB" id="A0A133KIK8"/>